<dbReference type="InterPro" id="IPR036005">
    <property type="entry name" value="Creatinase/aminopeptidase-like"/>
</dbReference>
<evidence type="ECO:0000256" key="9">
    <source>
        <dbReference type="ARBA" id="ARBA00022801"/>
    </source>
</evidence>
<comment type="similarity">
    <text evidence="4">Belongs to the peptidase M24B family.</text>
</comment>
<dbReference type="STRING" id="447093.C0NS55"/>
<evidence type="ECO:0000256" key="11">
    <source>
        <dbReference type="ARBA" id="ARBA00023211"/>
    </source>
</evidence>
<keyword evidence="6" id="KW-0031">Aminopeptidase</keyword>
<keyword evidence="8" id="KW-0479">Metal-binding</keyword>
<evidence type="ECO:0000259" key="14">
    <source>
        <dbReference type="SMART" id="SM01011"/>
    </source>
</evidence>
<evidence type="ECO:0000313" key="15">
    <source>
        <dbReference type="EMBL" id="EEH05721.1"/>
    </source>
</evidence>
<dbReference type="GeneID" id="69039001"/>
<dbReference type="SUPFAM" id="SSF53092">
    <property type="entry name" value="Creatinase/prolidase N-terminal domain"/>
    <property type="match status" value="1"/>
</dbReference>
<dbReference type="HOGENOM" id="CLU_017266_1_1_1"/>
<evidence type="ECO:0000313" key="16">
    <source>
        <dbReference type="Proteomes" id="UP000001631"/>
    </source>
</evidence>
<dbReference type="GO" id="GO:0006508">
    <property type="term" value="P:proteolysis"/>
    <property type="evidence" value="ECO:0007669"/>
    <property type="project" value="UniProtKB-KW"/>
</dbReference>
<evidence type="ECO:0000256" key="3">
    <source>
        <dbReference type="ARBA" id="ARBA00002443"/>
    </source>
</evidence>
<evidence type="ECO:0000256" key="2">
    <source>
        <dbReference type="ARBA" id="ARBA00001936"/>
    </source>
</evidence>
<dbReference type="Pfam" id="PF05195">
    <property type="entry name" value="AMP_N"/>
    <property type="match status" value="1"/>
</dbReference>
<proteinExistence type="inferred from homology"/>
<dbReference type="Gene3D" id="3.90.230.10">
    <property type="entry name" value="Creatinase/methionine aminopeptidase superfamily"/>
    <property type="match status" value="1"/>
</dbReference>
<comment type="cofactor">
    <cofactor evidence="2">
        <name>Mn(2+)</name>
        <dbReference type="ChEBI" id="CHEBI:29035"/>
    </cofactor>
</comment>
<dbReference type="Pfam" id="PF00557">
    <property type="entry name" value="Peptidase_M24"/>
    <property type="match status" value="1"/>
</dbReference>
<evidence type="ECO:0000256" key="6">
    <source>
        <dbReference type="ARBA" id="ARBA00022438"/>
    </source>
</evidence>
<evidence type="ECO:0000256" key="5">
    <source>
        <dbReference type="ARBA" id="ARBA00012574"/>
    </source>
</evidence>
<dbReference type="InterPro" id="IPR007865">
    <property type="entry name" value="Aminopep_P_N"/>
</dbReference>
<evidence type="ECO:0000256" key="13">
    <source>
        <dbReference type="ARBA" id="ARBA00032413"/>
    </source>
</evidence>
<dbReference type="CDD" id="cd01087">
    <property type="entry name" value="Prolidase"/>
    <property type="match status" value="1"/>
</dbReference>
<dbReference type="FunCoup" id="C0NS55">
    <property type="interactions" value="450"/>
</dbReference>
<dbReference type="Proteomes" id="UP000001631">
    <property type="component" value="Unassembled WGS sequence"/>
</dbReference>
<gene>
    <name evidence="15" type="ORF">HCBG_05985</name>
</gene>
<evidence type="ECO:0000256" key="12">
    <source>
        <dbReference type="ARBA" id="ARBA00030849"/>
    </source>
</evidence>
<dbReference type="SUPFAM" id="SSF55920">
    <property type="entry name" value="Creatinase/aminopeptidase"/>
    <property type="match status" value="1"/>
</dbReference>
<keyword evidence="7" id="KW-0645">Protease</keyword>
<reference evidence="15" key="1">
    <citation type="submission" date="2009-02" db="EMBL/GenBank/DDBJ databases">
        <title>The Genome Sequence of Ajellomyces capsulatus strain G186AR.</title>
        <authorList>
            <consortium name="The Broad Institute Genome Sequencing Platform"/>
            <person name="Champion M."/>
            <person name="Cuomo C."/>
            <person name="Ma L.-J."/>
            <person name="Henn M.R."/>
            <person name="Sil A."/>
            <person name="Goldman B."/>
            <person name="Young S.K."/>
            <person name="Kodira C.D."/>
            <person name="Zeng Q."/>
            <person name="Koehrsen M."/>
            <person name="Alvarado L."/>
            <person name="Berlin A."/>
            <person name="Borenstein D."/>
            <person name="Chen Z."/>
            <person name="Engels R."/>
            <person name="Freedman E."/>
            <person name="Gellesch M."/>
            <person name="Goldberg J."/>
            <person name="Griggs A."/>
            <person name="Gujja S."/>
            <person name="Heiman D."/>
            <person name="Hepburn T."/>
            <person name="Howarth C."/>
            <person name="Jen D."/>
            <person name="Larson L."/>
            <person name="Lewis B."/>
            <person name="Mehta T."/>
            <person name="Park D."/>
            <person name="Pearson M."/>
            <person name="Roberts A."/>
            <person name="Saif S."/>
            <person name="Shea T."/>
            <person name="Shenoy N."/>
            <person name="Sisk P."/>
            <person name="Stolte C."/>
            <person name="Sykes S."/>
            <person name="Walk T."/>
            <person name="White J."/>
            <person name="Yandava C."/>
            <person name="Klein B."/>
            <person name="McEwen J.G."/>
            <person name="Puccia R."/>
            <person name="Goldman G.H."/>
            <person name="Felipe M.S."/>
            <person name="Nino-Vega G."/>
            <person name="San-Blas G."/>
            <person name="Taylor J."/>
            <person name="Mendoza L."/>
            <person name="Galagan J."/>
            <person name="Nusbaum C."/>
            <person name="Birren B."/>
        </authorList>
    </citation>
    <scope>NUCLEOTIDE SEQUENCE</scope>
    <source>
        <strain evidence="15">G186AR</strain>
    </source>
</reference>
<evidence type="ECO:0000256" key="8">
    <source>
        <dbReference type="ARBA" id="ARBA00022723"/>
    </source>
</evidence>
<comment type="function">
    <text evidence="3">Catalyzes the removal of a penultimate prolyl residue from the N-termini of peptides.</text>
</comment>
<feature type="domain" description="Aminopeptidase P N-terminal" evidence="14">
    <location>
        <begin position="73"/>
        <end position="209"/>
    </location>
</feature>
<dbReference type="GO" id="GO:0070006">
    <property type="term" value="F:metalloaminopeptidase activity"/>
    <property type="evidence" value="ECO:0007669"/>
    <property type="project" value="InterPro"/>
</dbReference>
<dbReference type="PANTHER" id="PTHR43226">
    <property type="entry name" value="XAA-PRO AMINOPEPTIDASE 3"/>
    <property type="match status" value="1"/>
</dbReference>
<dbReference type="GO" id="GO:0030145">
    <property type="term" value="F:manganese ion binding"/>
    <property type="evidence" value="ECO:0007669"/>
    <property type="project" value="InterPro"/>
</dbReference>
<dbReference type="EC" id="3.4.11.9" evidence="5"/>
<dbReference type="InParanoid" id="C0NS55"/>
<dbReference type="InterPro" id="IPR000994">
    <property type="entry name" value="Pept_M24"/>
</dbReference>
<dbReference type="EMBL" id="GG663370">
    <property type="protein sequence ID" value="EEH05721.1"/>
    <property type="molecule type" value="Genomic_DNA"/>
</dbReference>
<dbReference type="SMART" id="SM01011">
    <property type="entry name" value="AMP_N"/>
    <property type="match status" value="1"/>
</dbReference>
<dbReference type="AlphaFoldDB" id="C0NS55"/>
<keyword evidence="10" id="KW-0482">Metalloprotease</keyword>
<dbReference type="Gene3D" id="3.40.350.10">
    <property type="entry name" value="Creatinase/prolidase N-terminal domain"/>
    <property type="match status" value="1"/>
</dbReference>
<sequence length="503" mass="56030">MSQTLPYLRHSVRCAANSPINCNGRGSLLKSASSRRLSRRFYASVSAGELRFGQPLHETHPHILKAGELTPGITALEYAHRRSTLASKLPKHAIAVVAASDIKYRSGSVFYEYHQDPDFFYLTGFNEPGAIAIIGNDGSENDHIFHLYVREKDPKMEIWEGPRSGVQAAIDVFNADISGSIDNISSSPPSILSDASRIYTDLKLLDPSRPSLSGFFSSLQAKNVSSHKLWALRPVLNELRIFKSEGEIRNMRKVGQASGRAFTEAMRRQFAKEKDIHAFLEYQFKANGCDGLAFIPVIAGGQNALSIHYVRNDDVLRKGNMVLVDGGGEYGGYIADITRTWPVNGKFSEPQKDLYNAILSVQRTCISLCRESAGLSLDMLHRIAEKGLREQLKALGFDVSGDAMATLFPHHLGHYIGLDVHDCVGYPRTYELAERQCITIEPGIYVPDDERWPKQFRGIGIRIEDSVCVGEDNPLILTTEAVKEKLCNRHDCAFFAFYELMVV</sequence>
<name>C0NS55_AJECG</name>
<keyword evidence="11" id="KW-0464">Manganese</keyword>
<keyword evidence="16" id="KW-1185">Reference proteome</keyword>
<dbReference type="GO" id="GO:0005739">
    <property type="term" value="C:mitochondrion"/>
    <property type="evidence" value="ECO:0007669"/>
    <property type="project" value="TreeGrafter"/>
</dbReference>
<dbReference type="PANTHER" id="PTHR43226:SF4">
    <property type="entry name" value="XAA-PRO AMINOPEPTIDASE 3"/>
    <property type="match status" value="1"/>
</dbReference>
<dbReference type="RefSeq" id="XP_045286202.1">
    <property type="nucleotide sequence ID" value="XM_045433034.1"/>
</dbReference>
<evidence type="ECO:0000256" key="4">
    <source>
        <dbReference type="ARBA" id="ARBA00008766"/>
    </source>
</evidence>
<evidence type="ECO:0000256" key="7">
    <source>
        <dbReference type="ARBA" id="ARBA00022670"/>
    </source>
</evidence>
<dbReference type="VEuPathDB" id="FungiDB:I7I50_06266"/>
<evidence type="ECO:0000256" key="10">
    <source>
        <dbReference type="ARBA" id="ARBA00023049"/>
    </source>
</evidence>
<organism evidence="15 16">
    <name type="scientific">Ajellomyces capsulatus (strain G186AR / H82 / ATCC MYA-2454 / RMSCC 2432)</name>
    <name type="common">Darling's disease fungus</name>
    <name type="synonym">Histoplasma capsulatum</name>
    <dbReference type="NCBI Taxonomy" id="447093"/>
    <lineage>
        <taxon>Eukaryota</taxon>
        <taxon>Fungi</taxon>
        <taxon>Dikarya</taxon>
        <taxon>Ascomycota</taxon>
        <taxon>Pezizomycotina</taxon>
        <taxon>Eurotiomycetes</taxon>
        <taxon>Eurotiomycetidae</taxon>
        <taxon>Onygenales</taxon>
        <taxon>Ajellomycetaceae</taxon>
        <taxon>Histoplasma</taxon>
    </lineage>
</organism>
<dbReference type="InterPro" id="IPR029149">
    <property type="entry name" value="Creatin/AminoP/Spt16_N"/>
</dbReference>
<dbReference type="InterPro" id="IPR052433">
    <property type="entry name" value="X-Pro_dipept-like"/>
</dbReference>
<evidence type="ECO:0000256" key="1">
    <source>
        <dbReference type="ARBA" id="ARBA00001424"/>
    </source>
</evidence>
<comment type="catalytic activity">
    <reaction evidence="1">
        <text>Release of any N-terminal amino acid, including proline, that is linked to proline, even from a dipeptide or tripeptide.</text>
        <dbReference type="EC" id="3.4.11.9"/>
    </reaction>
</comment>
<keyword evidence="9" id="KW-0378">Hydrolase</keyword>
<protein>
    <recommendedName>
        <fullName evidence="5">Xaa-Pro aminopeptidase</fullName>
        <ecNumber evidence="5">3.4.11.9</ecNumber>
    </recommendedName>
    <alternativeName>
        <fullName evidence="12">Aminoacylproline aminopeptidase</fullName>
    </alternativeName>
    <alternativeName>
        <fullName evidence="13">Prolidase</fullName>
    </alternativeName>
</protein>
<accession>C0NS55</accession>